<evidence type="ECO:0000313" key="3">
    <source>
        <dbReference type="Proteomes" id="UP000179807"/>
    </source>
</evidence>
<feature type="region of interest" description="Disordered" evidence="1">
    <location>
        <begin position="243"/>
        <end position="306"/>
    </location>
</feature>
<feature type="compositionally biased region" description="Acidic residues" evidence="1">
    <location>
        <begin position="260"/>
        <end position="282"/>
    </location>
</feature>
<evidence type="ECO:0000313" key="2">
    <source>
        <dbReference type="EMBL" id="OHS92940.1"/>
    </source>
</evidence>
<dbReference type="GeneID" id="94831141"/>
<proteinExistence type="predicted"/>
<dbReference type="AlphaFoldDB" id="A0A1J4J6X9"/>
<organism evidence="2 3">
    <name type="scientific">Tritrichomonas foetus</name>
    <dbReference type="NCBI Taxonomy" id="1144522"/>
    <lineage>
        <taxon>Eukaryota</taxon>
        <taxon>Metamonada</taxon>
        <taxon>Parabasalia</taxon>
        <taxon>Tritrichomonadida</taxon>
        <taxon>Tritrichomonadidae</taxon>
        <taxon>Tritrichomonas</taxon>
    </lineage>
</organism>
<gene>
    <name evidence="2" type="ORF">TRFO_12116</name>
</gene>
<protein>
    <submittedName>
        <fullName evidence="2">Uncharacterized protein</fullName>
    </submittedName>
</protein>
<feature type="compositionally biased region" description="Basic residues" evidence="1">
    <location>
        <begin position="166"/>
        <end position="177"/>
    </location>
</feature>
<accession>A0A1J4J6X9</accession>
<name>A0A1J4J6X9_9EUKA</name>
<evidence type="ECO:0000256" key="1">
    <source>
        <dbReference type="SAM" id="MobiDB-lite"/>
    </source>
</evidence>
<sequence>MHTPKQSKTKVCNDVEGEFCSRFLSLFTSLYDVPSADPILTFPPVPATRVEEDTASKKKKLSAQQPFNAIVWDNRVKKATDNYLIAQQQANDKISEAVLEQIDLLDCQKPDLANVFLPEEAARPEVPKYLQNFERDRQNVINEIRNRPKPKPVNVSEAERQFSIRLKKQQQRSKERKMKLQEKHRREQKEHKEFVKSLPRPAEKIEDNYSSMTKTAIATQKKSAKENYQKRVEEGLKTLQMNKERKAKMLQSQKNHENLYDDYDNDKEYDNENEQNLDDDYQDNQNNQNQGHGLVQSAKYYDDDDE</sequence>
<dbReference type="Proteomes" id="UP000179807">
    <property type="component" value="Unassembled WGS sequence"/>
</dbReference>
<comment type="caution">
    <text evidence="2">The sequence shown here is derived from an EMBL/GenBank/DDBJ whole genome shotgun (WGS) entry which is preliminary data.</text>
</comment>
<feature type="compositionally biased region" description="Basic and acidic residues" evidence="1">
    <location>
        <begin position="178"/>
        <end position="207"/>
    </location>
</feature>
<reference evidence="2" key="1">
    <citation type="submission" date="2016-10" db="EMBL/GenBank/DDBJ databases">
        <authorList>
            <person name="Benchimol M."/>
            <person name="Almeida L.G."/>
            <person name="Vasconcelos A.T."/>
            <person name="Perreira-Neves A."/>
            <person name="Rosa I.A."/>
            <person name="Tasca T."/>
            <person name="Bogo M.R."/>
            <person name="de Souza W."/>
        </authorList>
    </citation>
    <scope>NUCLEOTIDE SEQUENCE [LARGE SCALE GENOMIC DNA]</scope>
    <source>
        <strain evidence="2">K</strain>
    </source>
</reference>
<dbReference type="VEuPathDB" id="TrichDB:TRFO_12116"/>
<feature type="region of interest" description="Disordered" evidence="1">
    <location>
        <begin position="166"/>
        <end position="210"/>
    </location>
</feature>
<dbReference type="OrthoDB" id="10617705at2759"/>
<dbReference type="RefSeq" id="XP_068346077.1">
    <property type="nucleotide sequence ID" value="XM_068496437.1"/>
</dbReference>
<keyword evidence="3" id="KW-1185">Reference proteome</keyword>
<dbReference type="EMBL" id="MLAK01001448">
    <property type="protein sequence ID" value="OHS92940.1"/>
    <property type="molecule type" value="Genomic_DNA"/>
</dbReference>